<dbReference type="Proteomes" id="UP000827889">
    <property type="component" value="Chromosome 9"/>
</dbReference>
<dbReference type="PANTHER" id="PTHR47364">
    <property type="entry name" value="CYSTEINE PROTEINASE INHIBITOR 5"/>
    <property type="match status" value="1"/>
</dbReference>
<dbReference type="PANTHER" id="PTHR47364:SF2">
    <property type="entry name" value="CYSTEINE PROTEINASE INHIBITOR 5"/>
    <property type="match status" value="1"/>
</dbReference>
<keyword evidence="1" id="KW-0646">Protease inhibitor</keyword>
<proteinExistence type="predicted"/>
<feature type="chain" id="PRO_5046175136" evidence="3">
    <location>
        <begin position="22"/>
        <end position="118"/>
    </location>
</feature>
<evidence type="ECO:0000313" key="5">
    <source>
        <dbReference type="Proteomes" id="UP000827889"/>
    </source>
</evidence>
<organism evidence="5 6">
    <name type="scientific">Rhodamnia argentea</name>
    <dbReference type="NCBI Taxonomy" id="178133"/>
    <lineage>
        <taxon>Eukaryota</taxon>
        <taxon>Viridiplantae</taxon>
        <taxon>Streptophyta</taxon>
        <taxon>Embryophyta</taxon>
        <taxon>Tracheophyta</taxon>
        <taxon>Spermatophyta</taxon>
        <taxon>Magnoliopsida</taxon>
        <taxon>eudicotyledons</taxon>
        <taxon>Gunneridae</taxon>
        <taxon>Pentapetalae</taxon>
        <taxon>rosids</taxon>
        <taxon>malvids</taxon>
        <taxon>Myrtales</taxon>
        <taxon>Myrtaceae</taxon>
        <taxon>Myrtoideae</taxon>
        <taxon>Myrteae</taxon>
        <taxon>Australasian group</taxon>
        <taxon>Rhodamnia</taxon>
    </lineage>
</organism>
<dbReference type="Pfam" id="PF16845">
    <property type="entry name" value="SQAPI"/>
    <property type="match status" value="1"/>
</dbReference>
<dbReference type="GeneID" id="125316485"/>
<reference evidence="6" key="1">
    <citation type="submission" date="2025-08" db="UniProtKB">
        <authorList>
            <consortium name="RefSeq"/>
        </authorList>
    </citation>
    <scope>IDENTIFICATION</scope>
    <source>
        <tissue evidence="6">Leaf</tissue>
    </source>
</reference>
<keyword evidence="5" id="KW-1185">Reference proteome</keyword>
<gene>
    <name evidence="6" type="primary">LOC125316485</name>
</gene>
<dbReference type="InterPro" id="IPR046350">
    <property type="entry name" value="Cystatin_sf"/>
</dbReference>
<accession>A0ABM3HW17</accession>
<evidence type="ECO:0000313" key="6">
    <source>
        <dbReference type="RefSeq" id="XP_048140791.1"/>
    </source>
</evidence>
<name>A0ABM3HW17_9MYRT</name>
<feature type="signal peptide" evidence="3">
    <location>
        <begin position="1"/>
        <end position="21"/>
    </location>
</feature>
<evidence type="ECO:0000256" key="3">
    <source>
        <dbReference type="SAM" id="SignalP"/>
    </source>
</evidence>
<dbReference type="InterPro" id="IPR000010">
    <property type="entry name" value="Cystatin_dom"/>
</dbReference>
<evidence type="ECO:0000256" key="1">
    <source>
        <dbReference type="ARBA" id="ARBA00022690"/>
    </source>
</evidence>
<keyword evidence="2" id="KW-0789">Thiol protease inhibitor</keyword>
<evidence type="ECO:0000259" key="4">
    <source>
        <dbReference type="SMART" id="SM00043"/>
    </source>
</evidence>
<evidence type="ECO:0000256" key="2">
    <source>
        <dbReference type="ARBA" id="ARBA00022704"/>
    </source>
</evidence>
<dbReference type="RefSeq" id="XP_048140791.1">
    <property type="nucleotide sequence ID" value="XM_048284834.1"/>
</dbReference>
<dbReference type="SMART" id="SM00043">
    <property type="entry name" value="CY"/>
    <property type="match status" value="1"/>
</dbReference>
<dbReference type="Gene3D" id="3.10.450.10">
    <property type="match status" value="1"/>
</dbReference>
<sequence>MRPQMILLLTIFLAVLPLAAIATVSRKPAAGAWEPIKDVHDPHVQAIGRFAVGAFNSKHHAQLVFKDIRRGETQADHGTKYFLHLLVAQPSSPCYAALVLEKPGKQPLELLSFEGDTC</sequence>
<dbReference type="SUPFAM" id="SSF54403">
    <property type="entry name" value="Cystatin/monellin"/>
    <property type="match status" value="1"/>
</dbReference>
<feature type="domain" description="Cystatin" evidence="4">
    <location>
        <begin position="28"/>
        <end position="116"/>
    </location>
</feature>
<keyword evidence="3" id="KW-0732">Signal</keyword>
<protein>
    <submittedName>
        <fullName evidence="6">Cysteine proteinase inhibitor 5-like</fullName>
    </submittedName>
</protein>